<proteinExistence type="predicted"/>
<dbReference type="Proteomes" id="UP000319213">
    <property type="component" value="Unassembled WGS sequence"/>
</dbReference>
<reference evidence="4 5" key="1">
    <citation type="submission" date="2019-06" db="EMBL/GenBank/DDBJ databases">
        <title>Sequencing the genomes of 1000 actinobacteria strains.</title>
        <authorList>
            <person name="Klenk H.-P."/>
        </authorList>
    </citation>
    <scope>NUCLEOTIDE SEQUENCE [LARGE SCALE GENOMIC DNA]</scope>
    <source>
        <strain evidence="4 5">DSM 43186</strain>
    </source>
</reference>
<dbReference type="AlphaFoldDB" id="A0A543IWH1"/>
<dbReference type="PANTHER" id="PTHR35526:SF3">
    <property type="entry name" value="ANTI-SIGMA-F FACTOR RSBW"/>
    <property type="match status" value="1"/>
</dbReference>
<evidence type="ECO:0000256" key="2">
    <source>
        <dbReference type="SAM" id="MobiDB-lite"/>
    </source>
</evidence>
<evidence type="ECO:0000313" key="5">
    <source>
        <dbReference type="Proteomes" id="UP000319213"/>
    </source>
</evidence>
<comment type="caution">
    <text evidence="4">The sequence shown here is derived from an EMBL/GenBank/DDBJ whole genome shotgun (WGS) entry which is preliminary data.</text>
</comment>
<dbReference type="Gene3D" id="3.30.565.10">
    <property type="entry name" value="Histidine kinase-like ATPase, C-terminal domain"/>
    <property type="match status" value="1"/>
</dbReference>
<dbReference type="OrthoDB" id="3534907at2"/>
<evidence type="ECO:0000259" key="3">
    <source>
        <dbReference type="Pfam" id="PF13581"/>
    </source>
</evidence>
<feature type="domain" description="Histidine kinase/HSP90-like ATPase" evidence="3">
    <location>
        <begin position="50"/>
        <end position="157"/>
    </location>
</feature>
<accession>A0A543IWH1</accession>
<feature type="region of interest" description="Disordered" evidence="2">
    <location>
        <begin position="1"/>
        <end position="37"/>
    </location>
</feature>
<keyword evidence="1" id="KW-0808">Transferase</keyword>
<gene>
    <name evidence="4" type="ORF">FHX40_1604</name>
</gene>
<keyword evidence="1" id="KW-0723">Serine/threonine-protein kinase</keyword>
<dbReference type="GO" id="GO:0004674">
    <property type="term" value="F:protein serine/threonine kinase activity"/>
    <property type="evidence" value="ECO:0007669"/>
    <property type="project" value="UniProtKB-KW"/>
</dbReference>
<keyword evidence="1" id="KW-0418">Kinase</keyword>
<dbReference type="InterPro" id="IPR050267">
    <property type="entry name" value="Anti-sigma-factor_SerPK"/>
</dbReference>
<name>A0A543IWH1_9ACTN</name>
<sequence length="184" mass="20245">MTQPDMTPPAVNAPGPESTCTPEPGDANRRSHLSDGRGATSRLLGRVRLRAQERSVAQARRFVHETLASYDQRIRDDAELLVSELVTNSVRYSDSARHPDGTITLTLREPVHGILRVAVTDAGSSNSEPRPRHDGNLDDERGRGLLLVESIAATWGWHETGINRTTWFELHLSLEGASPVPLSR</sequence>
<feature type="compositionally biased region" description="Basic and acidic residues" evidence="2">
    <location>
        <begin position="26"/>
        <end position="35"/>
    </location>
</feature>
<protein>
    <submittedName>
        <fullName evidence="4">Anti-sigma regulatory factor (Ser/Thr protein kinase)</fullName>
    </submittedName>
</protein>
<dbReference type="Pfam" id="PF13581">
    <property type="entry name" value="HATPase_c_2"/>
    <property type="match status" value="1"/>
</dbReference>
<organism evidence="4 5">
    <name type="scientific">Thermopolyspora flexuosa</name>
    <dbReference type="NCBI Taxonomy" id="103836"/>
    <lineage>
        <taxon>Bacteria</taxon>
        <taxon>Bacillati</taxon>
        <taxon>Actinomycetota</taxon>
        <taxon>Actinomycetes</taxon>
        <taxon>Streptosporangiales</taxon>
        <taxon>Streptosporangiaceae</taxon>
        <taxon>Thermopolyspora</taxon>
    </lineage>
</organism>
<evidence type="ECO:0000256" key="1">
    <source>
        <dbReference type="ARBA" id="ARBA00022527"/>
    </source>
</evidence>
<dbReference type="InterPro" id="IPR003594">
    <property type="entry name" value="HATPase_dom"/>
</dbReference>
<dbReference type="InterPro" id="IPR036890">
    <property type="entry name" value="HATPase_C_sf"/>
</dbReference>
<evidence type="ECO:0000313" key="4">
    <source>
        <dbReference type="EMBL" id="TQM74918.1"/>
    </source>
</evidence>
<dbReference type="SUPFAM" id="SSF55874">
    <property type="entry name" value="ATPase domain of HSP90 chaperone/DNA topoisomerase II/histidine kinase"/>
    <property type="match status" value="1"/>
</dbReference>
<dbReference type="RefSeq" id="WP_142259017.1">
    <property type="nucleotide sequence ID" value="NZ_BMPV01000003.1"/>
</dbReference>
<dbReference type="EMBL" id="VFPQ01000001">
    <property type="protein sequence ID" value="TQM74918.1"/>
    <property type="molecule type" value="Genomic_DNA"/>
</dbReference>
<dbReference type="CDD" id="cd16936">
    <property type="entry name" value="HATPase_RsbW-like"/>
    <property type="match status" value="1"/>
</dbReference>
<keyword evidence="5" id="KW-1185">Reference proteome</keyword>
<dbReference type="PANTHER" id="PTHR35526">
    <property type="entry name" value="ANTI-SIGMA-F FACTOR RSBW-RELATED"/>
    <property type="match status" value="1"/>
</dbReference>